<proteinExistence type="predicted"/>
<dbReference type="Gene3D" id="3.40.50.1860">
    <property type="match status" value="2"/>
</dbReference>
<dbReference type="PANTHER" id="PTHR21198:SF3">
    <property type="entry name" value="GLUTAMATE RACEMASE"/>
    <property type="match status" value="1"/>
</dbReference>
<dbReference type="SUPFAM" id="SSF53681">
    <property type="entry name" value="Aspartate/glutamate racemase"/>
    <property type="match status" value="2"/>
</dbReference>
<evidence type="ECO:0000313" key="2">
    <source>
        <dbReference type="EMBL" id="SLM19563.1"/>
    </source>
</evidence>
<protein>
    <submittedName>
        <fullName evidence="2">Putative Glutamate racemase</fullName>
        <ecNumber evidence="2">5.1.1.3</ecNumber>
    </submittedName>
</protein>
<dbReference type="InterPro" id="IPR001920">
    <property type="entry name" value="Asp/Glu_race"/>
</dbReference>
<accession>A0A3P3XUH1</accession>
<organism evidence="2">
    <name type="scientific">uncultured spirochete</name>
    <dbReference type="NCBI Taxonomy" id="156406"/>
    <lineage>
        <taxon>Bacteria</taxon>
        <taxon>Pseudomonadati</taxon>
        <taxon>Spirochaetota</taxon>
        <taxon>Spirochaetia</taxon>
        <taxon>Spirochaetales</taxon>
        <taxon>environmental samples</taxon>
    </lineage>
</organism>
<dbReference type="InterPro" id="IPR015942">
    <property type="entry name" value="Asp/Glu/hydantoin_racemase"/>
</dbReference>
<gene>
    <name evidence="2" type="ORF">SPIRO4BDMA_51078</name>
</gene>
<reference evidence="2" key="1">
    <citation type="submission" date="2017-02" db="EMBL/GenBank/DDBJ databases">
        <authorList>
            <person name="Regsiter A."/>
            <person name="William W."/>
        </authorList>
    </citation>
    <scope>NUCLEOTIDE SEQUENCE</scope>
    <source>
        <strain evidence="2">BdmA 4</strain>
    </source>
</reference>
<dbReference type="EC" id="5.1.1.3" evidence="2"/>
<dbReference type="Pfam" id="PF01177">
    <property type="entry name" value="Asp_Glu_race"/>
    <property type="match status" value="1"/>
</dbReference>
<sequence>MSIEESNVRVCVFDSGIGGLPFLKAIQEEFPFLEINYVADDAGFPYGTKSPEAIHDILFERIRRIRARLDPDILVLSCMTAVQIGLKDLQAAHRSMHIIGAFPPIAAAARESQSRRIALFTTARAAEDAFLDNMIARDAPDIEVIRIPAQDLVEYVEQQLPFATLASAQASVEPYIKYVRDEGTDRIVLASSHFVLLEDAIYGLLSEQGISNVRCLDSRKTVTSELRRLVHTERRVQTAIQNPGFFLTGDRKTAPSYITWAGRFNLSVPQLL</sequence>
<dbReference type="AlphaFoldDB" id="A0A3P3XUH1"/>
<dbReference type="GO" id="GO:0008881">
    <property type="term" value="F:glutamate racemase activity"/>
    <property type="evidence" value="ECO:0007669"/>
    <property type="project" value="UniProtKB-EC"/>
</dbReference>
<dbReference type="EMBL" id="FWDO01000005">
    <property type="protein sequence ID" value="SLM19563.1"/>
    <property type="molecule type" value="Genomic_DNA"/>
</dbReference>
<dbReference type="PANTHER" id="PTHR21198">
    <property type="entry name" value="GLUTAMATE RACEMASE"/>
    <property type="match status" value="1"/>
</dbReference>
<evidence type="ECO:0000256" key="1">
    <source>
        <dbReference type="ARBA" id="ARBA00023235"/>
    </source>
</evidence>
<keyword evidence="1 2" id="KW-0413">Isomerase</keyword>
<name>A0A3P3XUH1_9SPIR</name>